<keyword evidence="2" id="KW-1185">Reference proteome</keyword>
<evidence type="ECO:0000313" key="1">
    <source>
        <dbReference type="EMBL" id="KAK7014136.1"/>
    </source>
</evidence>
<accession>A0AAN8ZXD7</accession>
<name>A0AAN8ZXD7_HALRR</name>
<dbReference type="EMBL" id="JAXCGZ010023288">
    <property type="protein sequence ID" value="KAK7014136.1"/>
    <property type="molecule type" value="Genomic_DNA"/>
</dbReference>
<protein>
    <submittedName>
        <fullName evidence="1">Uncharacterized protein</fullName>
    </submittedName>
</protein>
<proteinExistence type="predicted"/>
<dbReference type="AlphaFoldDB" id="A0AAN8ZXD7"/>
<evidence type="ECO:0000313" key="2">
    <source>
        <dbReference type="Proteomes" id="UP001381693"/>
    </source>
</evidence>
<organism evidence="1 2">
    <name type="scientific">Halocaridina rubra</name>
    <name type="common">Hawaiian red shrimp</name>
    <dbReference type="NCBI Taxonomy" id="373956"/>
    <lineage>
        <taxon>Eukaryota</taxon>
        <taxon>Metazoa</taxon>
        <taxon>Ecdysozoa</taxon>
        <taxon>Arthropoda</taxon>
        <taxon>Crustacea</taxon>
        <taxon>Multicrustacea</taxon>
        <taxon>Malacostraca</taxon>
        <taxon>Eumalacostraca</taxon>
        <taxon>Eucarida</taxon>
        <taxon>Decapoda</taxon>
        <taxon>Pleocyemata</taxon>
        <taxon>Caridea</taxon>
        <taxon>Atyoidea</taxon>
        <taxon>Atyidae</taxon>
        <taxon>Halocaridina</taxon>
    </lineage>
</organism>
<sequence>MGPNGVMQSVPYNSGFSGQMGFPGGHAGPMAYNNNGFFIASPNVPVNNQQLYALVPIQQQAGGQTSLGGFQLTATTTANSLVYIDSVLQTSLVIAWLPAIGTATSDVIKDAIGGCNHSICNPPIYPNGVQCTPATQLLINQGINHFSQNVIMACIFMIL</sequence>
<dbReference type="Proteomes" id="UP001381693">
    <property type="component" value="Unassembled WGS sequence"/>
</dbReference>
<reference evidence="1 2" key="1">
    <citation type="submission" date="2023-11" db="EMBL/GenBank/DDBJ databases">
        <title>Halocaridina rubra genome assembly.</title>
        <authorList>
            <person name="Smith C."/>
        </authorList>
    </citation>
    <scope>NUCLEOTIDE SEQUENCE [LARGE SCALE GENOMIC DNA]</scope>
    <source>
        <strain evidence="1">EP-1</strain>
        <tissue evidence="1">Whole</tissue>
    </source>
</reference>
<comment type="caution">
    <text evidence="1">The sequence shown here is derived from an EMBL/GenBank/DDBJ whole genome shotgun (WGS) entry which is preliminary data.</text>
</comment>
<gene>
    <name evidence="1" type="ORF">SK128_011205</name>
</gene>